<protein>
    <submittedName>
        <fullName evidence="1">Uncharacterized protein</fullName>
    </submittedName>
</protein>
<name>A0A0B5D8E4_9CORY</name>
<dbReference type="EMBL" id="CP005286">
    <property type="protein sequence ID" value="AJE32498.1"/>
    <property type="molecule type" value="Genomic_DNA"/>
</dbReference>
<dbReference type="KEGG" id="chm:B842_03225"/>
<dbReference type="RefSeq" id="WP_052437705.1">
    <property type="nucleotide sequence ID" value="NZ_BCSU01000024.1"/>
</dbReference>
<organism evidence="1 2">
    <name type="scientific">Corynebacterium humireducens NBRC 106098 = DSM 45392</name>
    <dbReference type="NCBI Taxonomy" id="1223515"/>
    <lineage>
        <taxon>Bacteria</taxon>
        <taxon>Bacillati</taxon>
        <taxon>Actinomycetota</taxon>
        <taxon>Actinomycetes</taxon>
        <taxon>Mycobacteriales</taxon>
        <taxon>Corynebacteriaceae</taxon>
        <taxon>Corynebacterium</taxon>
    </lineage>
</organism>
<proteinExistence type="predicted"/>
<evidence type="ECO:0000313" key="1">
    <source>
        <dbReference type="EMBL" id="AJE32498.1"/>
    </source>
</evidence>
<keyword evidence="2" id="KW-1185">Reference proteome</keyword>
<dbReference type="STRING" id="1223515.B842_03225"/>
<dbReference type="Proteomes" id="UP000031524">
    <property type="component" value="Chromosome"/>
</dbReference>
<gene>
    <name evidence="1" type="ORF">B842_03225</name>
</gene>
<evidence type="ECO:0000313" key="2">
    <source>
        <dbReference type="Proteomes" id="UP000031524"/>
    </source>
</evidence>
<reference evidence="1 2" key="1">
    <citation type="submission" date="2013-04" db="EMBL/GenBank/DDBJ databases">
        <title>Complete genome sequence of Corynebacterium humireducens DSM 45392(T), isolated from a wastewater-fed microbial fuel cell.</title>
        <authorList>
            <person name="Ruckert C."/>
            <person name="Albersmeier A."/>
            <person name="Kalinowski J."/>
        </authorList>
    </citation>
    <scope>NUCLEOTIDE SEQUENCE [LARGE SCALE GENOMIC DNA]</scope>
    <source>
        <strain evidence="2">MFC-5</strain>
    </source>
</reference>
<dbReference type="AlphaFoldDB" id="A0A0B5D8E4"/>
<dbReference type="HOGENOM" id="CLU_161232_0_0_11"/>
<sequence>MSQLSPVQQAGAAAIAKQSWFLRRKDSLTAVAGVVLQIAQVATVYAVGAPLWVSAVIALIIGTAEVVIHAATPQALTPSGVSRAAREYQAQMPVPAAAVDAARQVGDTIRAGREVVENLRPGFSVYH</sequence>
<accession>A0A0B5D8E4</accession>
<dbReference type="OrthoDB" id="4428042at2"/>